<protein>
    <submittedName>
        <fullName evidence="1">Uncharacterized protein</fullName>
    </submittedName>
</protein>
<dbReference type="Proteomes" id="UP000199462">
    <property type="component" value="Unassembled WGS sequence"/>
</dbReference>
<keyword evidence="2" id="KW-1185">Reference proteome</keyword>
<dbReference type="EMBL" id="FOYX01000001">
    <property type="protein sequence ID" value="SFR66625.1"/>
    <property type="molecule type" value="Genomic_DNA"/>
</dbReference>
<accession>A0A1I6IIR2</accession>
<dbReference type="RefSeq" id="WP_091902703.1">
    <property type="nucleotide sequence ID" value="NZ_FOYX01000001.1"/>
</dbReference>
<sequence length="130" mass="15846">MKTINEVLSNEDLHFEHKQWHSELAFWEDELKSFKNRLSELINRWTNKEVLAQLEHYQNEFILHEGIIDKLQETIEKHETRIAGQSKTSQESMDTVLTKKHLEFRNQMETQRQIYADLKKEFFKFLSKYM</sequence>
<proteinExistence type="predicted"/>
<organism evidence="1 2">
    <name type="scientific">Maribacter stanieri</name>
    <dbReference type="NCBI Taxonomy" id="440514"/>
    <lineage>
        <taxon>Bacteria</taxon>
        <taxon>Pseudomonadati</taxon>
        <taxon>Bacteroidota</taxon>
        <taxon>Flavobacteriia</taxon>
        <taxon>Flavobacteriales</taxon>
        <taxon>Flavobacteriaceae</taxon>
        <taxon>Maribacter</taxon>
    </lineage>
</organism>
<evidence type="ECO:0000313" key="2">
    <source>
        <dbReference type="Proteomes" id="UP000199462"/>
    </source>
</evidence>
<reference evidence="2" key="1">
    <citation type="submission" date="2016-10" db="EMBL/GenBank/DDBJ databases">
        <authorList>
            <person name="Varghese N."/>
            <person name="Submissions S."/>
        </authorList>
    </citation>
    <scope>NUCLEOTIDE SEQUENCE [LARGE SCALE GENOMIC DNA]</scope>
    <source>
        <strain evidence="2">DSM 19891</strain>
    </source>
</reference>
<evidence type="ECO:0000313" key="1">
    <source>
        <dbReference type="EMBL" id="SFR66625.1"/>
    </source>
</evidence>
<dbReference type="STRING" id="440514.SAMN04488010_1799"/>
<gene>
    <name evidence="1" type="ORF">SAMN04488010_1799</name>
</gene>
<name>A0A1I6IIR2_9FLAO</name>
<dbReference type="AlphaFoldDB" id="A0A1I6IIR2"/>